<evidence type="ECO:0000256" key="2">
    <source>
        <dbReference type="ARBA" id="ARBA00023163"/>
    </source>
</evidence>
<reference evidence="7" key="1">
    <citation type="submission" date="2023-07" db="EMBL/GenBank/DDBJ databases">
        <title>Sequencing the genomes of 1000 actinobacteria strains.</title>
        <authorList>
            <person name="Klenk H.-P."/>
        </authorList>
    </citation>
    <scope>NUCLEOTIDE SEQUENCE</scope>
    <source>
        <strain evidence="7">DSM 13988</strain>
    </source>
</reference>
<organism evidence="7 8">
    <name type="scientific">Falsarthrobacter nasiphocae</name>
    <dbReference type="NCBI Taxonomy" id="189863"/>
    <lineage>
        <taxon>Bacteria</taxon>
        <taxon>Bacillati</taxon>
        <taxon>Actinomycetota</taxon>
        <taxon>Actinomycetes</taxon>
        <taxon>Micrococcales</taxon>
        <taxon>Micrococcaceae</taxon>
        <taxon>Falsarthrobacter</taxon>
    </lineage>
</organism>
<evidence type="ECO:0000313" key="8">
    <source>
        <dbReference type="Proteomes" id="UP001247307"/>
    </source>
</evidence>
<comment type="caution">
    <text evidence="7">The sequence shown here is derived from an EMBL/GenBank/DDBJ whole genome shotgun (WGS) entry which is preliminary data.</text>
</comment>
<gene>
    <name evidence="7" type="ORF">J2S35_000775</name>
</gene>
<dbReference type="RefSeq" id="WP_309850078.1">
    <property type="nucleotide sequence ID" value="NZ_BAAAIU010000044.1"/>
</dbReference>
<dbReference type="InterPro" id="IPR040198">
    <property type="entry name" value="Fido_containing"/>
</dbReference>
<dbReference type="InterPro" id="IPR036597">
    <property type="entry name" value="Fido-like_dom_sf"/>
</dbReference>
<keyword evidence="1" id="KW-0805">Transcription regulation</keyword>
<evidence type="ECO:0000256" key="1">
    <source>
        <dbReference type="ARBA" id="ARBA00023015"/>
    </source>
</evidence>
<dbReference type="PROSITE" id="PS51459">
    <property type="entry name" value="FIDO"/>
    <property type="match status" value="1"/>
</dbReference>
<dbReference type="InterPro" id="IPR003812">
    <property type="entry name" value="Fido"/>
</dbReference>
<dbReference type="EMBL" id="JAVDUI010000001">
    <property type="protein sequence ID" value="MDR6891835.1"/>
    <property type="molecule type" value="Genomic_DNA"/>
</dbReference>
<dbReference type="InterPro" id="IPR036388">
    <property type="entry name" value="WH-like_DNA-bd_sf"/>
</dbReference>
<dbReference type="Proteomes" id="UP001247307">
    <property type="component" value="Unassembled WGS sequence"/>
</dbReference>
<keyword evidence="4" id="KW-0067">ATP-binding</keyword>
<dbReference type="SUPFAM" id="SSF140931">
    <property type="entry name" value="Fic-like"/>
    <property type="match status" value="1"/>
</dbReference>
<feature type="domain" description="Fido" evidence="6">
    <location>
        <begin position="185"/>
        <end position="337"/>
    </location>
</feature>
<dbReference type="GO" id="GO:0003700">
    <property type="term" value="F:DNA-binding transcription factor activity"/>
    <property type="evidence" value="ECO:0007669"/>
    <property type="project" value="InterPro"/>
</dbReference>
<evidence type="ECO:0000256" key="5">
    <source>
        <dbReference type="SAM" id="Coils"/>
    </source>
</evidence>
<protein>
    <submittedName>
        <fullName evidence="7">Fic family protein</fullName>
    </submittedName>
</protein>
<dbReference type="PANTHER" id="PTHR13504">
    <property type="entry name" value="FIDO DOMAIN-CONTAINING PROTEIN DDB_G0283145"/>
    <property type="match status" value="1"/>
</dbReference>
<keyword evidence="2" id="KW-0804">Transcription</keyword>
<feature type="binding site" evidence="4">
    <location>
        <begin position="279"/>
        <end position="286"/>
    </location>
    <ligand>
        <name>ATP</name>
        <dbReference type="ChEBI" id="CHEBI:30616"/>
    </ligand>
</feature>
<evidence type="ECO:0000313" key="7">
    <source>
        <dbReference type="EMBL" id="MDR6891835.1"/>
    </source>
</evidence>
<dbReference type="Pfam" id="PF08220">
    <property type="entry name" value="HTH_DeoR"/>
    <property type="match status" value="1"/>
</dbReference>
<keyword evidence="5" id="KW-0175">Coiled coil</keyword>
<dbReference type="GO" id="GO:0005524">
    <property type="term" value="F:ATP binding"/>
    <property type="evidence" value="ECO:0007669"/>
    <property type="project" value="UniProtKB-KW"/>
</dbReference>
<dbReference type="Gene3D" id="1.10.3290.10">
    <property type="entry name" value="Fido-like domain"/>
    <property type="match status" value="1"/>
</dbReference>
<feature type="coiled-coil region" evidence="5">
    <location>
        <begin position="346"/>
        <end position="373"/>
    </location>
</feature>
<dbReference type="Gene3D" id="1.10.10.10">
    <property type="entry name" value="Winged helix-like DNA-binding domain superfamily/Winged helix DNA-binding domain"/>
    <property type="match status" value="1"/>
</dbReference>
<proteinExistence type="predicted"/>
<dbReference type="SUPFAM" id="SSF46785">
    <property type="entry name" value="Winged helix' DNA-binding domain"/>
    <property type="match status" value="1"/>
</dbReference>
<dbReference type="Pfam" id="PF02661">
    <property type="entry name" value="Fic"/>
    <property type="match status" value="1"/>
</dbReference>
<keyword evidence="4" id="KW-0547">Nucleotide-binding</keyword>
<evidence type="ECO:0000256" key="3">
    <source>
        <dbReference type="PIRSR" id="PIRSR640198-1"/>
    </source>
</evidence>
<evidence type="ECO:0000259" key="6">
    <source>
        <dbReference type="PROSITE" id="PS51459"/>
    </source>
</evidence>
<dbReference type="InterPro" id="IPR001034">
    <property type="entry name" value="DeoR_HTH"/>
</dbReference>
<sequence length="458" mass="51209">MPLVKHAPSRDDCLKVIPPDRLAYLVSLMAAPGGVVDDSRYFHWEELTRRTPPEDLTHEEWWLVLKQQRLHQRREVPLRQKSGEPFWFAMTDEVLRLAEEVARRSGGTVVVKEGTLTPSRRDQYLVRSLVEESISSSQLEGASTSRRVALELLDSGREARDTSERMIVNNYAAMQAMMGMKDGDLEPGQVLDLHCILVKGTLNDPEDAGRLEPESAERVRVWAGDQCVHVPPPASELPSRLEELCAFVNQGAAEVPYIPPVVRAVIGHFMVGYDHYFADGNGRTARAVFYWSMLRHGFWLAEFLAISSTLKSAPAQYGLSYEKTEDDDGDLTYFILHQLRVLVTALDELDEYLARKQAEAAALQQALRDAAGTVNARQTSLLDAFLREPAAGITVKEAQARFRVSPQTARNDLELLEGMGLVERGASKRPVTWWARPDIEARVKAAGQQSPLAGSEEH</sequence>
<feature type="active site" evidence="3">
    <location>
        <position position="275"/>
    </location>
</feature>
<dbReference type="InterPro" id="IPR036390">
    <property type="entry name" value="WH_DNA-bd_sf"/>
</dbReference>
<dbReference type="PANTHER" id="PTHR13504:SF38">
    <property type="entry name" value="FIDO DOMAIN-CONTAINING PROTEIN"/>
    <property type="match status" value="1"/>
</dbReference>
<keyword evidence="8" id="KW-1185">Reference proteome</keyword>
<evidence type="ECO:0000256" key="4">
    <source>
        <dbReference type="PIRSR" id="PIRSR640198-2"/>
    </source>
</evidence>
<accession>A0AAE4C7X8</accession>
<name>A0AAE4C7X8_9MICC</name>
<dbReference type="AlphaFoldDB" id="A0AAE4C7X8"/>